<reference evidence="2 3" key="1">
    <citation type="submission" date="2021-03" db="EMBL/GenBank/DDBJ databases">
        <authorList>
            <person name="King G.J."/>
            <person name="Bancroft I."/>
            <person name="Baten A."/>
            <person name="Bloomfield J."/>
            <person name="Borpatragohain P."/>
            <person name="He Z."/>
            <person name="Irish N."/>
            <person name="Irwin J."/>
            <person name="Liu K."/>
            <person name="Mauleon R.P."/>
            <person name="Moore J."/>
            <person name="Morris R."/>
            <person name="Ostergaard L."/>
            <person name="Wang B."/>
            <person name="Wells R."/>
        </authorList>
    </citation>
    <scope>NUCLEOTIDE SEQUENCE [LARGE SCALE GENOMIC DNA]</scope>
    <source>
        <strain evidence="2">R-o-18</strain>
        <tissue evidence="2">Leaf</tissue>
    </source>
</reference>
<accession>A0ABQ7MPZ8</accession>
<keyword evidence="1" id="KW-0472">Membrane</keyword>
<dbReference type="Proteomes" id="UP000823674">
    <property type="component" value="Chromosome A04"/>
</dbReference>
<name>A0ABQ7MPZ8_BRACM</name>
<protein>
    <submittedName>
        <fullName evidence="2">Uncharacterized protein</fullName>
    </submittedName>
</protein>
<proteinExistence type="predicted"/>
<keyword evidence="1" id="KW-1133">Transmembrane helix</keyword>
<gene>
    <name evidence="2" type="primary">A04g503880.1_BraROA</name>
    <name evidence="2" type="ORF">IGI04_015217</name>
</gene>
<evidence type="ECO:0000313" key="3">
    <source>
        <dbReference type="Proteomes" id="UP000823674"/>
    </source>
</evidence>
<feature type="transmembrane region" description="Helical" evidence="1">
    <location>
        <begin position="47"/>
        <end position="67"/>
    </location>
</feature>
<comment type="caution">
    <text evidence="2">The sequence shown here is derived from an EMBL/GenBank/DDBJ whole genome shotgun (WGS) entry which is preliminary data.</text>
</comment>
<sequence>MSYFSSFGNILVFNQMVLIFHSFKVFQIWKTSETTYLLVTTSRKSSGLPGSLLTNFSFISSGVLAFLCKIMIYNSFTTYTEVVRPTTYMEVNQDKQGLTRISEYNHGRLKCKSSDGRLPRLQSDDLLVRRLQQDDLQVSRLDEQIWKKTDFIVSTSEITCLSHISLLQTPKISNKSDAPKKRKLQCIKSFKLVVHGGWCIDGNCNIVITRGR</sequence>
<dbReference type="EMBL" id="JADBGQ010000004">
    <property type="protein sequence ID" value="KAG5400610.1"/>
    <property type="molecule type" value="Genomic_DNA"/>
</dbReference>
<organism evidence="2 3">
    <name type="scientific">Brassica rapa subsp. trilocularis</name>
    <dbReference type="NCBI Taxonomy" id="1813537"/>
    <lineage>
        <taxon>Eukaryota</taxon>
        <taxon>Viridiplantae</taxon>
        <taxon>Streptophyta</taxon>
        <taxon>Embryophyta</taxon>
        <taxon>Tracheophyta</taxon>
        <taxon>Spermatophyta</taxon>
        <taxon>Magnoliopsida</taxon>
        <taxon>eudicotyledons</taxon>
        <taxon>Gunneridae</taxon>
        <taxon>Pentapetalae</taxon>
        <taxon>rosids</taxon>
        <taxon>malvids</taxon>
        <taxon>Brassicales</taxon>
        <taxon>Brassicaceae</taxon>
        <taxon>Brassiceae</taxon>
        <taxon>Brassica</taxon>
    </lineage>
</organism>
<keyword evidence="3" id="KW-1185">Reference proteome</keyword>
<evidence type="ECO:0000313" key="2">
    <source>
        <dbReference type="EMBL" id="KAG5400610.1"/>
    </source>
</evidence>
<evidence type="ECO:0000256" key="1">
    <source>
        <dbReference type="SAM" id="Phobius"/>
    </source>
</evidence>
<keyword evidence="1" id="KW-0812">Transmembrane</keyword>
<feature type="transmembrane region" description="Helical" evidence="1">
    <location>
        <begin position="6"/>
        <end position="26"/>
    </location>
</feature>